<evidence type="ECO:0000256" key="12">
    <source>
        <dbReference type="SAM" id="MobiDB-lite"/>
    </source>
</evidence>
<evidence type="ECO:0000256" key="9">
    <source>
        <dbReference type="ARBA" id="ARBA00023212"/>
    </source>
</evidence>
<keyword evidence="9" id="KW-0206">Cytoskeleton</keyword>
<evidence type="ECO:0000313" key="17">
    <source>
        <dbReference type="Proteomes" id="UP000736164"/>
    </source>
</evidence>
<dbReference type="Pfam" id="PF09041">
    <property type="entry name" value="Aurora-A_bind"/>
    <property type="match status" value="1"/>
</dbReference>
<feature type="region of interest" description="Disordered" evidence="12">
    <location>
        <begin position="83"/>
        <end position="175"/>
    </location>
</feature>
<evidence type="ECO:0000256" key="7">
    <source>
        <dbReference type="ARBA" id="ARBA00022701"/>
    </source>
</evidence>
<feature type="compositionally biased region" description="Basic and acidic residues" evidence="12">
    <location>
        <begin position="139"/>
        <end position="154"/>
    </location>
</feature>
<evidence type="ECO:0000256" key="4">
    <source>
        <dbReference type="ARBA" id="ARBA00022490"/>
    </source>
</evidence>
<feature type="domain" description="TPX2 central" evidence="15">
    <location>
        <begin position="366"/>
        <end position="493"/>
    </location>
</feature>
<feature type="non-terminal residue" evidence="16">
    <location>
        <position position="1"/>
    </location>
</feature>
<dbReference type="Proteomes" id="UP000736164">
    <property type="component" value="Unassembled WGS sequence"/>
</dbReference>
<evidence type="ECO:0000256" key="11">
    <source>
        <dbReference type="ARBA" id="ARBA00023306"/>
    </source>
</evidence>
<evidence type="ECO:0000256" key="8">
    <source>
        <dbReference type="ARBA" id="ARBA00022776"/>
    </source>
</evidence>
<dbReference type="GO" id="GO:0005874">
    <property type="term" value="C:microtubule"/>
    <property type="evidence" value="ECO:0007669"/>
    <property type="project" value="UniProtKB-KW"/>
</dbReference>
<keyword evidence="4" id="KW-0963">Cytoplasm</keyword>
<reference evidence="16" key="1">
    <citation type="journal article" date="2021" name="Cell">
        <title>Tracing the genetic footprints of vertebrate landing in non-teleost ray-finned fishes.</title>
        <authorList>
            <person name="Bi X."/>
            <person name="Wang K."/>
            <person name="Yang L."/>
            <person name="Pan H."/>
            <person name="Jiang H."/>
            <person name="Wei Q."/>
            <person name="Fang M."/>
            <person name="Yu H."/>
            <person name="Zhu C."/>
            <person name="Cai Y."/>
            <person name="He Y."/>
            <person name="Gan X."/>
            <person name="Zeng H."/>
            <person name="Yu D."/>
            <person name="Zhu Y."/>
            <person name="Jiang H."/>
            <person name="Qiu Q."/>
            <person name="Yang H."/>
            <person name="Zhang Y.E."/>
            <person name="Wang W."/>
            <person name="Zhu M."/>
            <person name="He S."/>
            <person name="Zhang G."/>
        </authorList>
    </citation>
    <scope>NUCLEOTIDE SEQUENCE</scope>
    <source>
        <strain evidence="16">Allg_001</strain>
    </source>
</reference>
<gene>
    <name evidence="16" type="primary">Tpx2b</name>
    <name evidence="16" type="ORF">GTO95_0001724</name>
</gene>
<organism evidence="16 17">
    <name type="scientific">Atractosteus spatula</name>
    <name type="common">Alligator gar</name>
    <name type="synonym">Lepisosteus spatula</name>
    <dbReference type="NCBI Taxonomy" id="7917"/>
    <lineage>
        <taxon>Eukaryota</taxon>
        <taxon>Metazoa</taxon>
        <taxon>Chordata</taxon>
        <taxon>Craniata</taxon>
        <taxon>Vertebrata</taxon>
        <taxon>Euteleostomi</taxon>
        <taxon>Actinopterygii</taxon>
        <taxon>Neopterygii</taxon>
        <taxon>Holostei</taxon>
        <taxon>Semionotiformes</taxon>
        <taxon>Lepisosteidae</taxon>
        <taxon>Atractosteus</taxon>
    </lineage>
</organism>
<dbReference type="GO" id="GO:0005634">
    <property type="term" value="C:nucleus"/>
    <property type="evidence" value="ECO:0007669"/>
    <property type="project" value="UniProtKB-SubCell"/>
</dbReference>
<protein>
    <submittedName>
        <fullName evidence="16">TPX2B protein</fullName>
    </submittedName>
</protein>
<feature type="compositionally biased region" description="Polar residues" evidence="12">
    <location>
        <begin position="101"/>
        <end position="117"/>
    </location>
</feature>
<sequence>HGGEMDMQQEVSTADYEFDAPSVVIDFKSLDREDNADHWFDQIAEPESKTMDLHTTPFKVKGEAKTDVPKAFVLPMVQDANRGTECGAEGEKPSAPAVPSNLVTSWSHWPSTDSQPQRKALPAQPRRVSKRLSSQQKMESQRKQMAKIREEKRRSAAATVANAGDPPVKKLRKSHNQELDRVFFNFNRSAKHTTREEAISETSRRSNSLAKFKSTEQQELEKIHSLQKEVAEQRKKNETTFKAAIAGSQPAKKTVIPHTVPVDFHFRTDDRIKPHGDHQSDTSYKEVDFAAQLRKHPPSPAKVSKGHTIPKPFNLSSGTKRKFEETAYVPMAQQIEQFQKRTPARYHLRSRQKEEKGPSPVKNIKLKITDPKTPQLLTRKRTRPLFVKSTAEIEAEEIEQLQQFKFKALELNRKVLDGALVPKKPPVKESTQPIGFDLEIEKRLQEREASKKPEAQDEYTFHSRPLPVKILEDVVGVPEKKHLPPTVPQSPAFALKNRVRIETKKEEEKECPVIKAHPMPHFGLPFQPKPLENKHVEVCPFSFDARERERLALKEKKLEELRHEEVPNFKAQPLPDFSEVHLPEKKVAEATKVQPFKLLIDERGAKKTEHWEQALKEELRQQAEAASFRARPNTVTHKEPFVPKKENRPTTEALSNSVVTEGFQLSTERRAKERMEFDHIVAEKERQRALKEEEERREQEEKAKEEISRLRQEQVHKAQPVRRYKPLELKKSEVSLTVPQSPNFSDRFRV</sequence>
<comment type="caution">
    <text evidence="16">The sequence shown here is derived from an EMBL/GenBank/DDBJ whole genome shotgun (WGS) entry which is preliminary data.</text>
</comment>
<proteinExistence type="inferred from homology"/>
<comment type="similarity">
    <text evidence="3">Belongs to the TPX2 family.</text>
</comment>
<feature type="region of interest" description="Disordered" evidence="12">
    <location>
        <begin position="684"/>
        <end position="733"/>
    </location>
</feature>
<keyword evidence="10" id="KW-0539">Nucleus</keyword>
<feature type="region of interest" description="Disordered" evidence="12">
    <location>
        <begin position="191"/>
        <end position="216"/>
    </location>
</feature>
<evidence type="ECO:0000256" key="3">
    <source>
        <dbReference type="ARBA" id="ARBA00005885"/>
    </source>
</evidence>
<accession>A0A8J7TJB8</accession>
<comment type="subcellular location">
    <subcellularLocation>
        <location evidence="2">Cytoplasm</location>
        <location evidence="2">Cytoskeleton</location>
        <location evidence="2">Spindle pole</location>
    </subcellularLocation>
    <subcellularLocation>
        <location evidence="1">Nucleus</location>
    </subcellularLocation>
</comment>
<keyword evidence="8" id="KW-0498">Mitosis</keyword>
<keyword evidence="7" id="KW-0493">Microtubule</keyword>
<dbReference type="AlphaFoldDB" id="A0A8J7TJB8"/>
<dbReference type="Pfam" id="PF06886">
    <property type="entry name" value="TPX2"/>
    <property type="match status" value="2"/>
</dbReference>
<keyword evidence="6" id="KW-0132">Cell division</keyword>
<dbReference type="InterPro" id="IPR027330">
    <property type="entry name" value="TPX2_central_dom"/>
</dbReference>
<dbReference type="Pfam" id="PF12214">
    <property type="entry name" value="TPX2_importin"/>
    <property type="match status" value="1"/>
</dbReference>
<keyword evidence="5" id="KW-0597">Phosphoprotein</keyword>
<dbReference type="InterPro" id="IPR015128">
    <property type="entry name" value="Aurora-A-bd"/>
</dbReference>
<evidence type="ECO:0000259" key="14">
    <source>
        <dbReference type="Pfam" id="PF09041"/>
    </source>
</evidence>
<keyword evidence="17" id="KW-1185">Reference proteome</keyword>
<name>A0A8J7TJB8_ATRSP</name>
<feature type="compositionally biased region" description="Basic and acidic residues" evidence="12">
    <location>
        <begin position="193"/>
        <end position="204"/>
    </location>
</feature>
<keyword evidence="11" id="KW-0131">Cell cycle</keyword>
<feature type="non-terminal residue" evidence="16">
    <location>
        <position position="750"/>
    </location>
</feature>
<feature type="compositionally biased region" description="Basic and acidic residues" evidence="12">
    <location>
        <begin position="684"/>
        <end position="716"/>
    </location>
</feature>
<evidence type="ECO:0000259" key="13">
    <source>
        <dbReference type="Pfam" id="PF06886"/>
    </source>
</evidence>
<dbReference type="InterPro" id="IPR009675">
    <property type="entry name" value="TPX2_fam"/>
</dbReference>
<dbReference type="PANTHER" id="PTHR14326">
    <property type="entry name" value="TARGETING PROTEIN FOR XKLP2"/>
    <property type="match status" value="1"/>
</dbReference>
<dbReference type="GO" id="GO:0000922">
    <property type="term" value="C:spindle pole"/>
    <property type="evidence" value="ECO:0007669"/>
    <property type="project" value="UniProtKB-SubCell"/>
</dbReference>
<evidence type="ECO:0000256" key="1">
    <source>
        <dbReference type="ARBA" id="ARBA00004123"/>
    </source>
</evidence>
<evidence type="ECO:0000259" key="15">
    <source>
        <dbReference type="Pfam" id="PF12214"/>
    </source>
</evidence>
<feature type="domain" description="Aurora-A binding" evidence="14">
    <location>
        <begin position="13"/>
        <end position="61"/>
    </location>
</feature>
<evidence type="ECO:0000313" key="16">
    <source>
        <dbReference type="EMBL" id="MBN3325136.1"/>
    </source>
</evidence>
<evidence type="ECO:0000256" key="5">
    <source>
        <dbReference type="ARBA" id="ARBA00022553"/>
    </source>
</evidence>
<dbReference type="InterPro" id="IPR027329">
    <property type="entry name" value="TPX2_C"/>
</dbReference>
<dbReference type="EMBL" id="JAAWVO010074356">
    <property type="protein sequence ID" value="MBN3325136.1"/>
    <property type="molecule type" value="Genomic_DNA"/>
</dbReference>
<evidence type="ECO:0000256" key="6">
    <source>
        <dbReference type="ARBA" id="ARBA00022618"/>
    </source>
</evidence>
<dbReference type="PANTHER" id="PTHR14326:SF44">
    <property type="entry name" value="TARGETING PROTEIN FOR XKLP2"/>
    <property type="match status" value="1"/>
</dbReference>
<dbReference type="GO" id="GO:0051301">
    <property type="term" value="P:cell division"/>
    <property type="evidence" value="ECO:0007669"/>
    <property type="project" value="UniProtKB-KW"/>
</dbReference>
<evidence type="ECO:0000256" key="10">
    <source>
        <dbReference type="ARBA" id="ARBA00023242"/>
    </source>
</evidence>
<feature type="domain" description="TPX2 C-terminal" evidence="13">
    <location>
        <begin position="546"/>
        <end position="592"/>
    </location>
</feature>
<evidence type="ECO:0000256" key="2">
    <source>
        <dbReference type="ARBA" id="ARBA00004647"/>
    </source>
</evidence>
<feature type="domain" description="TPX2 C-terminal" evidence="13">
    <location>
        <begin position="663"/>
        <end position="737"/>
    </location>
</feature>
<dbReference type="GO" id="GO:0060236">
    <property type="term" value="P:regulation of mitotic spindle organization"/>
    <property type="evidence" value="ECO:0007669"/>
    <property type="project" value="InterPro"/>
</dbReference>
<feature type="region of interest" description="Disordered" evidence="12">
    <location>
        <begin position="296"/>
        <end position="317"/>
    </location>
</feature>